<reference evidence="1 2" key="1">
    <citation type="submission" date="2017-04" db="EMBL/GenBank/DDBJ databases">
        <title>Isolation of lytic bacteriophages infecting Pseudomonas strains for biocontrol of fish and shrimp spoilage during chilled storage.</title>
        <authorList>
            <person name="Yang Z."/>
            <person name="Tao X."/>
            <person name="Gao L."/>
            <person name="Rao S."/>
        </authorList>
    </citation>
    <scope>NUCLEOTIDE SEQUENCE [LARGE SCALE GENOMIC DNA]</scope>
</reference>
<keyword evidence="2" id="KW-1185">Reference proteome</keyword>
<evidence type="ECO:0000313" key="2">
    <source>
        <dbReference type="Proteomes" id="UP000248293"/>
    </source>
</evidence>
<sequence>MKQQLAELSAEIQVDYPQARIQVWREISSNAWSLQVMYNATTAVEVRGINYEDLTEDFLCDDLLPAIKWLRTGGQFVSVSYDKAKATTKHLNETKQAIKEISQ</sequence>
<evidence type="ECO:0000313" key="1">
    <source>
        <dbReference type="EMBL" id="ASD52186.1"/>
    </source>
</evidence>
<dbReference type="EMBL" id="KY971611">
    <property type="protein sequence ID" value="ASD52186.1"/>
    <property type="molecule type" value="Genomic_DNA"/>
</dbReference>
<dbReference type="Proteomes" id="UP000248293">
    <property type="component" value="Segment"/>
</dbReference>
<accession>A0A2U7N589</accession>
<gene>
    <name evidence="1" type="ORF">PspYZU08_10</name>
</gene>
<protein>
    <submittedName>
        <fullName evidence="1">Uncharacterized protein</fullName>
    </submittedName>
</protein>
<proteinExistence type="predicted"/>
<name>A0A2U7N589_9CAUD</name>
<organism evidence="1 2">
    <name type="scientific">Pseudomonas phage PspYZU08</name>
    <dbReference type="NCBI Taxonomy" id="1983557"/>
    <lineage>
        <taxon>Viruses</taxon>
        <taxon>Duplodnaviria</taxon>
        <taxon>Heunggongvirae</taxon>
        <taxon>Uroviricota</taxon>
        <taxon>Caudoviricetes</taxon>
        <taxon>Autographivirales</taxon>
        <taxon>Autotranscriptaviridae</taxon>
        <taxon>Studiervirinae</taxon>
        <taxon>Pijolavirus</taxon>
        <taxon>Pijolavirus PspYZU08</taxon>
    </lineage>
</organism>